<evidence type="ECO:0000256" key="3">
    <source>
        <dbReference type="ARBA" id="ARBA00022679"/>
    </source>
</evidence>
<dbReference type="InterPro" id="IPR055270">
    <property type="entry name" value="Glyco_tran_10_C"/>
</dbReference>
<dbReference type="EMBL" id="BDQM01000008">
    <property type="protein sequence ID" value="GAW95729.1"/>
    <property type="molecule type" value="Genomic_DNA"/>
</dbReference>
<sequence length="320" mass="36807">MIKIFMLPECSGVVNVVKTHFDGKELQFVVAPEHADIAVSSNIHSLVKFAKEKCFSGHLLLWTNEPRWNSNTEKFVINGGYKIFIMNGFSGDIFVDPFHYLWVGKYKQIDLLTEQEYDERYSDIYKELVCLASEHGDGKPFIINGVDCDLYTLRREIALYANRINQCHIYGAGWPDGVISDESECGRLKHNSWGSWEDKKLLLLQSGRFNLAFENTVYKNYITEKFWHPIMAKVLPVIYEGDSGISTVFPKGTFVNYCDFESPEALMVFLSEMTKSEYVERVNKTIEIYNSLMTDSTILKNSRLKMASNFVEKAKVIQND</sequence>
<keyword evidence="6" id="KW-1185">Reference proteome</keyword>
<evidence type="ECO:0000313" key="6">
    <source>
        <dbReference type="Proteomes" id="UP000197068"/>
    </source>
</evidence>
<dbReference type="InterPro" id="IPR001503">
    <property type="entry name" value="Glyco_trans_10"/>
</dbReference>
<evidence type="ECO:0000259" key="4">
    <source>
        <dbReference type="Pfam" id="PF00852"/>
    </source>
</evidence>
<evidence type="ECO:0000256" key="2">
    <source>
        <dbReference type="ARBA" id="ARBA00022676"/>
    </source>
</evidence>
<accession>A0ABQ0MTM9</accession>
<organism evidence="5 6">
    <name type="scientific">Colwellia marinimaniae</name>
    <dbReference type="NCBI Taxonomy" id="1513592"/>
    <lineage>
        <taxon>Bacteria</taxon>
        <taxon>Pseudomonadati</taxon>
        <taxon>Pseudomonadota</taxon>
        <taxon>Gammaproteobacteria</taxon>
        <taxon>Alteromonadales</taxon>
        <taxon>Colwelliaceae</taxon>
        <taxon>Colwellia</taxon>
    </lineage>
</organism>
<gene>
    <name evidence="5" type="ORF">MTCD1_01332</name>
</gene>
<dbReference type="Proteomes" id="UP000197068">
    <property type="component" value="Unassembled WGS sequence"/>
</dbReference>
<comment type="caution">
    <text evidence="5">The sequence shown here is derived from an EMBL/GenBank/DDBJ whole genome shotgun (WGS) entry which is preliminary data.</text>
</comment>
<dbReference type="PANTHER" id="PTHR11929">
    <property type="entry name" value="ALPHA- 1,3 -FUCOSYLTRANSFERASE"/>
    <property type="match status" value="1"/>
</dbReference>
<dbReference type="Gene3D" id="3.40.50.11660">
    <property type="entry name" value="Glycosyl transferase family 10, C-terminal domain"/>
    <property type="match status" value="1"/>
</dbReference>
<name>A0ABQ0MTM9_9GAMM</name>
<evidence type="ECO:0000313" key="5">
    <source>
        <dbReference type="EMBL" id="GAW95729.1"/>
    </source>
</evidence>
<reference evidence="5 6" key="1">
    <citation type="submission" date="2017-06" db="EMBL/GenBank/DDBJ databases">
        <title>Whole Genome Sequences of Colwellia marinimaniae MTCD1.</title>
        <authorList>
            <person name="Kusumoto H."/>
            <person name="Inoue M."/>
            <person name="Tanikawa K."/>
            <person name="Maeji H."/>
            <person name="Cameron J.H."/>
            <person name="Bartlett D.H."/>
        </authorList>
    </citation>
    <scope>NUCLEOTIDE SEQUENCE [LARGE SCALE GENOMIC DNA]</scope>
    <source>
        <strain evidence="5 6">MTCD1</strain>
    </source>
</reference>
<comment type="similarity">
    <text evidence="1">Belongs to the glycosyltransferase 10 family.</text>
</comment>
<dbReference type="RefSeq" id="WP_057179529.1">
    <property type="nucleotide sequence ID" value="NZ_BDQM01000008.1"/>
</dbReference>
<dbReference type="PANTHER" id="PTHR11929:SF194">
    <property type="entry name" value="ALPHA-(1,3)-FUCOSYLTRANSFERASE 10"/>
    <property type="match status" value="1"/>
</dbReference>
<dbReference type="InterPro" id="IPR038577">
    <property type="entry name" value="GT10-like_C_sf"/>
</dbReference>
<proteinExistence type="inferred from homology"/>
<protein>
    <recommendedName>
        <fullName evidence="4">Fucosyltransferase C-terminal domain-containing protein</fullName>
    </recommendedName>
</protein>
<evidence type="ECO:0000256" key="1">
    <source>
        <dbReference type="ARBA" id="ARBA00008919"/>
    </source>
</evidence>
<dbReference type="SUPFAM" id="SSF53756">
    <property type="entry name" value="UDP-Glycosyltransferase/glycogen phosphorylase"/>
    <property type="match status" value="1"/>
</dbReference>
<dbReference type="Pfam" id="PF00852">
    <property type="entry name" value="Glyco_transf_10"/>
    <property type="match status" value="1"/>
</dbReference>
<keyword evidence="3" id="KW-0808">Transferase</keyword>
<feature type="domain" description="Fucosyltransferase C-terminal" evidence="4">
    <location>
        <begin position="201"/>
        <end position="277"/>
    </location>
</feature>
<keyword evidence="2" id="KW-0328">Glycosyltransferase</keyword>